<dbReference type="GO" id="GO:0006412">
    <property type="term" value="P:translation"/>
    <property type="evidence" value="ECO:0007669"/>
    <property type="project" value="InterPro"/>
</dbReference>
<name>A0A976SJB5_THEOR</name>
<keyword evidence="3" id="KW-0687">Ribonucleoprotein</keyword>
<dbReference type="InterPro" id="IPR036935">
    <property type="entry name" value="Ribosomal_bL9_N_sf"/>
</dbReference>
<comment type="similarity">
    <text evidence="1">Belongs to the bacterial ribosomal protein bL9 family.</text>
</comment>
<gene>
    <name evidence="5" type="ORF">MACK_003526</name>
</gene>
<evidence type="ECO:0000256" key="2">
    <source>
        <dbReference type="ARBA" id="ARBA00022980"/>
    </source>
</evidence>
<evidence type="ECO:0000256" key="3">
    <source>
        <dbReference type="ARBA" id="ARBA00023274"/>
    </source>
</evidence>
<dbReference type="EMBL" id="CP056071">
    <property type="protein sequence ID" value="UVC49908.1"/>
    <property type="molecule type" value="Genomic_DNA"/>
</dbReference>
<dbReference type="Proteomes" id="UP000244811">
    <property type="component" value="Chromosome 2"/>
</dbReference>
<dbReference type="GO" id="GO:0005840">
    <property type="term" value="C:ribosome"/>
    <property type="evidence" value="ECO:0007669"/>
    <property type="project" value="UniProtKB-KW"/>
</dbReference>
<keyword evidence="2 5" id="KW-0689">Ribosomal protein</keyword>
<feature type="domain" description="Ribosomal protein L9" evidence="4">
    <location>
        <begin position="68"/>
        <end position="111"/>
    </location>
</feature>
<proteinExistence type="inferred from homology"/>
<protein>
    <submittedName>
        <fullName evidence="5">50S ribosomal protein L9</fullName>
    </submittedName>
</protein>
<dbReference type="PANTHER" id="PTHR21368">
    <property type="entry name" value="50S RIBOSOMAL PROTEIN L9"/>
    <property type="match status" value="1"/>
</dbReference>
<accession>A0A976SJB5</accession>
<evidence type="ECO:0000313" key="6">
    <source>
        <dbReference type="Proteomes" id="UP000244811"/>
    </source>
</evidence>
<dbReference type="InterPro" id="IPR000244">
    <property type="entry name" value="Ribosomal_bL9"/>
</dbReference>
<dbReference type="InterPro" id="IPR020070">
    <property type="entry name" value="Ribosomal_bL9_N"/>
</dbReference>
<dbReference type="GO" id="GO:1990904">
    <property type="term" value="C:ribonucleoprotein complex"/>
    <property type="evidence" value="ECO:0007669"/>
    <property type="project" value="UniProtKB-KW"/>
</dbReference>
<dbReference type="SUPFAM" id="SSF55658">
    <property type="entry name" value="L9 N-domain-like"/>
    <property type="match status" value="1"/>
</dbReference>
<evidence type="ECO:0000259" key="4">
    <source>
        <dbReference type="Pfam" id="PF01281"/>
    </source>
</evidence>
<sequence length="238" mass="26939">MDLNVGSVYRASNAFVSNFKCSSSSTSLLPYRTSNKGDSSTFGENSPHLGLKKYRATHLDARKKYTHVQVTLERDTPNVGKKGEIVYVTQNYAFNYLVPFGFARYTTRSELVGLALDRNYKECLQNIRRTSALQLKEKLGKELVVEFEVPSSNADKSKLNAPLRPVHIIYKLRNMKLLGPLDMLREQDIKIHTESGCISKYGTFNVTLVLDENIESSIKVKVQDIPVDVIIKNDQMQI</sequence>
<dbReference type="Gene3D" id="3.40.5.10">
    <property type="entry name" value="Ribosomal protein L9, N-terminal domain"/>
    <property type="match status" value="1"/>
</dbReference>
<dbReference type="AlphaFoldDB" id="A0A976SJB5"/>
<dbReference type="GO" id="GO:0003735">
    <property type="term" value="F:structural constituent of ribosome"/>
    <property type="evidence" value="ECO:0007669"/>
    <property type="project" value="InterPro"/>
</dbReference>
<dbReference type="Pfam" id="PF01281">
    <property type="entry name" value="Ribosomal_L9_N"/>
    <property type="match status" value="1"/>
</dbReference>
<dbReference type="InterPro" id="IPR009027">
    <property type="entry name" value="Ribosomal_bL9/RNase_H1_N"/>
</dbReference>
<evidence type="ECO:0000313" key="5">
    <source>
        <dbReference type="EMBL" id="UVC49908.1"/>
    </source>
</evidence>
<reference evidence="5" key="1">
    <citation type="submission" date="2022-07" db="EMBL/GenBank/DDBJ databases">
        <title>Evaluation of T. orientalis genome assembly methods using nanopore sequencing and analysis of variation between genomes.</title>
        <authorList>
            <person name="Yam J."/>
            <person name="Micallef M.L."/>
            <person name="Liu M."/>
            <person name="Djordjevic S.P."/>
            <person name="Bogema D.R."/>
            <person name="Jenkins C."/>
        </authorList>
    </citation>
    <scope>NUCLEOTIDE SEQUENCE</scope>
    <source>
        <strain evidence="5">Goon Nure</strain>
    </source>
</reference>
<evidence type="ECO:0000256" key="1">
    <source>
        <dbReference type="ARBA" id="ARBA00010605"/>
    </source>
</evidence>
<organism evidence="5 6">
    <name type="scientific">Theileria orientalis</name>
    <dbReference type="NCBI Taxonomy" id="68886"/>
    <lineage>
        <taxon>Eukaryota</taxon>
        <taxon>Sar</taxon>
        <taxon>Alveolata</taxon>
        <taxon>Apicomplexa</taxon>
        <taxon>Aconoidasida</taxon>
        <taxon>Piroplasmida</taxon>
        <taxon>Theileriidae</taxon>
        <taxon>Theileria</taxon>
    </lineage>
</organism>